<feature type="domain" description="HYDIN/VesB/CFA65-like Ig-like" evidence="9">
    <location>
        <begin position="504"/>
        <end position="594"/>
    </location>
</feature>
<dbReference type="AlphaFoldDB" id="A0A3A8JPQ7"/>
<protein>
    <submittedName>
        <fullName evidence="10">Choice-of-anchor D domain-containing protein</fullName>
    </submittedName>
</protein>
<keyword evidence="3" id="KW-0963">Cytoplasm</keyword>
<keyword evidence="6" id="KW-0732">Signal</keyword>
<evidence type="ECO:0000313" key="10">
    <source>
        <dbReference type="EMBL" id="RKG96896.1"/>
    </source>
</evidence>
<proteinExistence type="predicted"/>
<dbReference type="OrthoDB" id="5478088at2"/>
<keyword evidence="4" id="KW-0969">Cilium</keyword>
<feature type="domain" description="HYDIN/VesB/CFA65-like Ig-like" evidence="9">
    <location>
        <begin position="286"/>
        <end position="359"/>
    </location>
</feature>
<dbReference type="PROSITE" id="PS50194">
    <property type="entry name" value="FILAMIN_REPEAT"/>
    <property type="match status" value="1"/>
</dbReference>
<comment type="caution">
    <text evidence="10">The sequence shown here is derived from an EMBL/GenBank/DDBJ whole genome shotgun (WGS) entry which is preliminary data.</text>
</comment>
<dbReference type="PANTHER" id="PTHR46127:SF1">
    <property type="entry name" value="CILIA- AND FLAGELLA-ASSOCIATED PROTEIN 65"/>
    <property type="match status" value="1"/>
</dbReference>
<dbReference type="RefSeq" id="WP_120606809.1">
    <property type="nucleotide sequence ID" value="NZ_RAWE01000196.1"/>
</dbReference>
<evidence type="ECO:0000259" key="8">
    <source>
        <dbReference type="Pfam" id="PF22073"/>
    </source>
</evidence>
<dbReference type="EMBL" id="RAWE01000196">
    <property type="protein sequence ID" value="RKG96896.1"/>
    <property type="molecule type" value="Genomic_DNA"/>
</dbReference>
<dbReference type="Pfam" id="PF15780">
    <property type="entry name" value="ASH"/>
    <property type="match status" value="1"/>
</dbReference>
<gene>
    <name evidence="10" type="ORF">D7X32_34440</name>
</gene>
<reference evidence="11" key="1">
    <citation type="submission" date="2018-09" db="EMBL/GenBank/DDBJ databases">
        <authorList>
            <person name="Livingstone P.G."/>
            <person name="Whitworth D.E."/>
        </authorList>
    </citation>
    <scope>NUCLEOTIDE SEQUENCE [LARGE SCALE GENOMIC DNA]</scope>
    <source>
        <strain evidence="11">CA043D</strain>
    </source>
</reference>
<feature type="signal peptide" evidence="6">
    <location>
        <begin position="1"/>
        <end position="18"/>
    </location>
</feature>
<keyword evidence="5" id="KW-0966">Cell projection</keyword>
<organism evidence="10 11">
    <name type="scientific">Corallococcus carmarthensis</name>
    <dbReference type="NCBI Taxonomy" id="2316728"/>
    <lineage>
        <taxon>Bacteria</taxon>
        <taxon>Pseudomonadati</taxon>
        <taxon>Myxococcota</taxon>
        <taxon>Myxococcia</taxon>
        <taxon>Myxococcales</taxon>
        <taxon>Cystobacterineae</taxon>
        <taxon>Myxococcaceae</taxon>
        <taxon>Corallococcus</taxon>
    </lineage>
</organism>
<dbReference type="PROSITE" id="PS51257">
    <property type="entry name" value="PROKAR_LIPOPROTEIN"/>
    <property type="match status" value="1"/>
</dbReference>
<dbReference type="InterPro" id="IPR053879">
    <property type="entry name" value="HYDIN_VesB_CFA65-like_Ig"/>
</dbReference>
<dbReference type="NCBIfam" id="NF012200">
    <property type="entry name" value="choice_anch_D"/>
    <property type="match status" value="8"/>
</dbReference>
<dbReference type="GO" id="GO:0005737">
    <property type="term" value="C:cytoplasm"/>
    <property type="evidence" value="ECO:0007669"/>
    <property type="project" value="UniProtKB-SubCell"/>
</dbReference>
<evidence type="ECO:0000256" key="3">
    <source>
        <dbReference type="ARBA" id="ARBA00022490"/>
    </source>
</evidence>
<feature type="domain" description="Cep192/Spd-2-like" evidence="8">
    <location>
        <begin position="185"/>
        <end position="284"/>
    </location>
</feature>
<dbReference type="InterPro" id="IPR054090">
    <property type="entry name" value="Cep192_Spd-2-like_dom"/>
</dbReference>
<evidence type="ECO:0000256" key="4">
    <source>
        <dbReference type="ARBA" id="ARBA00023069"/>
    </source>
</evidence>
<accession>A0A3A8JPQ7</accession>
<dbReference type="PANTHER" id="PTHR46127">
    <property type="entry name" value="CILIA- AND FLAGELLA-ASSOCIATED PROTEIN 65"/>
    <property type="match status" value="1"/>
</dbReference>
<evidence type="ECO:0000259" key="9">
    <source>
        <dbReference type="Pfam" id="PF22544"/>
    </source>
</evidence>
<feature type="domain" description="HYDIN/VesB/CFA65-like Ig-like" evidence="9">
    <location>
        <begin position="806"/>
        <end position="901"/>
    </location>
</feature>
<evidence type="ECO:0000256" key="2">
    <source>
        <dbReference type="ARBA" id="ARBA00004496"/>
    </source>
</evidence>
<evidence type="ECO:0000259" key="7">
    <source>
        <dbReference type="Pfam" id="PF15780"/>
    </source>
</evidence>
<evidence type="ECO:0000256" key="5">
    <source>
        <dbReference type="ARBA" id="ARBA00023273"/>
    </source>
</evidence>
<dbReference type="Pfam" id="PF22544">
    <property type="entry name" value="HYDIN_VesB_CFA65-like_Ig"/>
    <property type="match status" value="3"/>
</dbReference>
<keyword evidence="11" id="KW-1185">Reference proteome</keyword>
<dbReference type="InterPro" id="IPR031549">
    <property type="entry name" value="ASH"/>
</dbReference>
<dbReference type="InterPro" id="IPR052614">
    <property type="entry name" value="CFAP65"/>
</dbReference>
<dbReference type="Proteomes" id="UP000268313">
    <property type="component" value="Unassembled WGS sequence"/>
</dbReference>
<sequence length="1045" mass="107012">MRRLTLLTALCLSVLASCSPVEPEAPEVPETPDVASQTQAIELFRNFNARVGWTGATTCTICQQPSYACSDNTGNWNGGVQSFKDPLPAGWVAREVLVTVNARGYAGGITTARLNSLVVGSFPLPALGSFGCGSCMPQNVNYAAPDSTGVPGYQYGTLNTLTLRTEKTNCFSSADITIKAGRPVLTFKPTRVSFGSVAVGASSTQKVTLTNDGVAPLVIRSMDVLRPFALTPVAFPFTLKPNASLEVSVTFSPKDERADSGVLVIQSSDPDLSLLRIPLEGTGGVAKLQLNPTSLDFGAVKVGVTSSLSLQVRNVGSLPLTIPSLQTQSPFSVSGLPTGGAVLQPGGLLLLTVSFKAAAGEAVQPLYIQAQGSTTPLAEVALHGTGIEPAIAVAATALEFGVHTAGIAPVREKLTVSNTGMDDLVLTAFDVGAPFTVESGLPLTLQAKEQVDLTVAFAPTAGRAVKDLILRSNDPRNPALKVALSGTGVEVPALVISGPDGGTALEFGSREVSSVSAPQTLTLKNGGAGTIVVEPIQAPTGFAVTPATRLSLAPGATTQVQVTFEPPYTAQFTQELTLSADGPGGSTQAVPLSGKGVEGMVTATPAALSFSRTEVGSSSKAVQVTFVNAGTQSISISTIAVAGPFSAVLPEFPKVLAPRDAFTMEVTFSPLEDGPAAGVLRVFSNAPSSPTVVKLEGSGLQAIARMASDVMEFGGQRLGGVSAPRELTLFNTGSESLNVTAVTLNGPFLVSGLNVGSTIPPLGSRTFQVSYKPTETTSENGVLEVQSNAPRAAQVTLRGTGTTASIEASVTTLAFGAQFLGEAPQQLVELRNTGTSPVTLTGLDPVSGFSASGLPLPHELDPGTSQPFYVVFNPPRTGDFAGSLALRHDASATPLMIAVQGSGVAQALTVTPGAIAFGNQRVDATSQPLSLELVNTGNVPVTVEVTSSDAAFQVDTRALSEAIPAGGRASVPVSFHPTRTGTVRGEVRVVPNGGGLGPTVVPVEGIGEAVSVKGSGCNAGGAGGAWMLAAWMLSLRLARRGRRIR</sequence>
<dbReference type="Pfam" id="PF22073">
    <property type="entry name" value="Cep192_D4"/>
    <property type="match status" value="1"/>
</dbReference>
<name>A0A3A8JPQ7_9BACT</name>
<evidence type="ECO:0000313" key="11">
    <source>
        <dbReference type="Proteomes" id="UP000268313"/>
    </source>
</evidence>
<comment type="subcellular location">
    <subcellularLocation>
        <location evidence="1">Cell projection</location>
        <location evidence="1">Cilium</location>
    </subcellularLocation>
    <subcellularLocation>
        <location evidence="2">Cytoplasm</location>
    </subcellularLocation>
</comment>
<evidence type="ECO:0000256" key="6">
    <source>
        <dbReference type="SAM" id="SignalP"/>
    </source>
</evidence>
<dbReference type="Gene3D" id="2.60.40.10">
    <property type="entry name" value="Immunoglobulins"/>
    <property type="match status" value="8"/>
</dbReference>
<evidence type="ECO:0000256" key="1">
    <source>
        <dbReference type="ARBA" id="ARBA00004138"/>
    </source>
</evidence>
<feature type="chain" id="PRO_5017349445" evidence="6">
    <location>
        <begin position="19"/>
        <end position="1045"/>
    </location>
</feature>
<dbReference type="InterPro" id="IPR017868">
    <property type="entry name" value="Filamin/ABP280_repeat-like"/>
</dbReference>
<dbReference type="InterPro" id="IPR013783">
    <property type="entry name" value="Ig-like_fold"/>
</dbReference>
<feature type="domain" description="Abnormal spindle-like microcephaly-associated protein ASH" evidence="7">
    <location>
        <begin position="604"/>
        <end position="690"/>
    </location>
</feature>